<evidence type="ECO:0000256" key="2">
    <source>
        <dbReference type="ARBA" id="ARBA00022692"/>
    </source>
</evidence>
<dbReference type="Pfam" id="PF11807">
    <property type="entry name" value="UstYa"/>
    <property type="match status" value="1"/>
</dbReference>
<evidence type="ECO:0000313" key="8">
    <source>
        <dbReference type="EMBL" id="KAK0718629.1"/>
    </source>
</evidence>
<dbReference type="AlphaFoldDB" id="A0AA40AMN6"/>
<evidence type="ECO:0000256" key="1">
    <source>
        <dbReference type="ARBA" id="ARBA00004167"/>
    </source>
</evidence>
<keyword evidence="2" id="KW-0812">Transmembrane</keyword>
<name>A0AA40AMN6_9PEZI</name>
<evidence type="ECO:0000256" key="4">
    <source>
        <dbReference type="ARBA" id="ARBA00023026"/>
    </source>
</evidence>
<keyword evidence="9" id="KW-1185">Reference proteome</keyword>
<comment type="similarity">
    <text evidence="7">Belongs to the ustYa family.</text>
</comment>
<dbReference type="GO" id="GO:0043386">
    <property type="term" value="P:mycotoxin biosynthetic process"/>
    <property type="evidence" value="ECO:0007669"/>
    <property type="project" value="InterPro"/>
</dbReference>
<protein>
    <submittedName>
        <fullName evidence="8">Uncharacterized protein</fullName>
    </submittedName>
</protein>
<dbReference type="Proteomes" id="UP001172101">
    <property type="component" value="Unassembled WGS sequence"/>
</dbReference>
<keyword evidence="4" id="KW-0843">Virulence</keyword>
<keyword evidence="6" id="KW-0325">Glycoprotein</keyword>
<dbReference type="GO" id="GO:0016020">
    <property type="term" value="C:membrane"/>
    <property type="evidence" value="ECO:0007669"/>
    <property type="project" value="UniProtKB-SubCell"/>
</dbReference>
<dbReference type="InterPro" id="IPR021765">
    <property type="entry name" value="UstYa-like"/>
</dbReference>
<accession>A0AA40AMN6</accession>
<comment type="caution">
    <text evidence="8">The sequence shown here is derived from an EMBL/GenBank/DDBJ whole genome shotgun (WGS) entry which is preliminary data.</text>
</comment>
<gene>
    <name evidence="8" type="ORF">B0T26DRAFT_752533</name>
</gene>
<keyword evidence="5" id="KW-0472">Membrane</keyword>
<reference evidence="8" key="1">
    <citation type="submission" date="2023-06" db="EMBL/GenBank/DDBJ databases">
        <title>Genome-scale phylogeny and comparative genomics of the fungal order Sordariales.</title>
        <authorList>
            <consortium name="Lawrence Berkeley National Laboratory"/>
            <person name="Hensen N."/>
            <person name="Bonometti L."/>
            <person name="Westerberg I."/>
            <person name="Brannstrom I.O."/>
            <person name="Guillou S."/>
            <person name="Cros-Aarteil S."/>
            <person name="Calhoun S."/>
            <person name="Haridas S."/>
            <person name="Kuo A."/>
            <person name="Mondo S."/>
            <person name="Pangilinan J."/>
            <person name="Riley R."/>
            <person name="LaButti K."/>
            <person name="Andreopoulos B."/>
            <person name="Lipzen A."/>
            <person name="Chen C."/>
            <person name="Yanf M."/>
            <person name="Daum C."/>
            <person name="Ng V."/>
            <person name="Clum A."/>
            <person name="Steindorff A."/>
            <person name="Ohm R."/>
            <person name="Martin F."/>
            <person name="Silar P."/>
            <person name="Natvig D."/>
            <person name="Lalanne C."/>
            <person name="Gautier V."/>
            <person name="Ament-velasquez S.L."/>
            <person name="Kruys A."/>
            <person name="Hutchinson M.I."/>
            <person name="Powell A.J."/>
            <person name="Barry K."/>
            <person name="Miller A.N."/>
            <person name="Grigoriev I.V."/>
            <person name="Debuchy R."/>
            <person name="Gladieux P."/>
            <person name="Thoren M.H."/>
            <person name="Johannesson H."/>
        </authorList>
    </citation>
    <scope>NUCLEOTIDE SEQUENCE</scope>
    <source>
        <strain evidence="8">SMH2392-1A</strain>
    </source>
</reference>
<organism evidence="8 9">
    <name type="scientific">Lasiosphaeria miniovina</name>
    <dbReference type="NCBI Taxonomy" id="1954250"/>
    <lineage>
        <taxon>Eukaryota</taxon>
        <taxon>Fungi</taxon>
        <taxon>Dikarya</taxon>
        <taxon>Ascomycota</taxon>
        <taxon>Pezizomycotina</taxon>
        <taxon>Sordariomycetes</taxon>
        <taxon>Sordariomycetidae</taxon>
        <taxon>Sordariales</taxon>
        <taxon>Lasiosphaeriaceae</taxon>
        <taxon>Lasiosphaeria</taxon>
    </lineage>
</organism>
<evidence type="ECO:0000256" key="3">
    <source>
        <dbReference type="ARBA" id="ARBA00022989"/>
    </source>
</evidence>
<keyword evidence="3" id="KW-1133">Transmembrane helix</keyword>
<sequence>MLWNKTRMKQIHRNWQQLFPRRGYVKVKPNDTKFQNIRAPFKMDSVQEPGDHHEDYILAVYLQLHCLSILATPMGTSREEWRALGEKKVEKKVEHRSHCVEYLR</sequence>
<evidence type="ECO:0000256" key="5">
    <source>
        <dbReference type="ARBA" id="ARBA00023136"/>
    </source>
</evidence>
<dbReference type="RefSeq" id="XP_060297422.1">
    <property type="nucleotide sequence ID" value="XM_060445539.1"/>
</dbReference>
<dbReference type="GeneID" id="85328809"/>
<evidence type="ECO:0000256" key="6">
    <source>
        <dbReference type="ARBA" id="ARBA00023180"/>
    </source>
</evidence>
<evidence type="ECO:0000256" key="7">
    <source>
        <dbReference type="ARBA" id="ARBA00035112"/>
    </source>
</evidence>
<comment type="subcellular location">
    <subcellularLocation>
        <location evidence="1">Membrane</location>
        <topology evidence="1">Single-pass membrane protein</topology>
    </subcellularLocation>
</comment>
<proteinExistence type="inferred from homology"/>
<evidence type="ECO:0000313" key="9">
    <source>
        <dbReference type="Proteomes" id="UP001172101"/>
    </source>
</evidence>
<dbReference type="EMBL" id="JAUIRO010000004">
    <property type="protein sequence ID" value="KAK0718629.1"/>
    <property type="molecule type" value="Genomic_DNA"/>
</dbReference>